<dbReference type="OrthoDB" id="9809312at2"/>
<feature type="domain" description="SCP2" evidence="1">
    <location>
        <begin position="18"/>
        <end position="105"/>
    </location>
</feature>
<dbReference type="AlphaFoldDB" id="A0A081FU16"/>
<name>A0A081FU16_9GAMM</name>
<dbReference type="eggNOG" id="COG3255">
    <property type="taxonomic scope" value="Bacteria"/>
</dbReference>
<evidence type="ECO:0000259" key="1">
    <source>
        <dbReference type="Pfam" id="PF02036"/>
    </source>
</evidence>
<keyword evidence="3" id="KW-1185">Reference proteome</keyword>
<dbReference type="PATRIC" id="fig|1232683.4.peg.3623"/>
<dbReference type="InterPro" id="IPR036527">
    <property type="entry name" value="SCP2_sterol-bd_dom_sf"/>
</dbReference>
<sequence length="110" mass="11982">MSTSITVEQIIDKLPSRFNPDQAGSLCATFQFRLSDAKPFYISIADQQCLGCPGEHQDPDITLHMDEATLIRVVTGEQDGMSAFMKGQLRAEGNVMLATRLGKLFSGGKS</sequence>
<dbReference type="STRING" id="1232683.ADIMK_3682"/>
<accession>A0A081FU16</accession>
<protein>
    <submittedName>
        <fullName evidence="2">SCP-2 sterol transfer family protein</fullName>
    </submittedName>
</protein>
<proteinExistence type="predicted"/>
<comment type="caution">
    <text evidence="2">The sequence shown here is derived from an EMBL/GenBank/DDBJ whole genome shotgun (WGS) entry which is preliminary data.</text>
</comment>
<dbReference type="SUPFAM" id="SSF55718">
    <property type="entry name" value="SCP-like"/>
    <property type="match status" value="1"/>
</dbReference>
<organism evidence="2 3">
    <name type="scientific">Marinobacterium lacunae</name>
    <dbReference type="NCBI Taxonomy" id="1232683"/>
    <lineage>
        <taxon>Bacteria</taxon>
        <taxon>Pseudomonadati</taxon>
        <taxon>Pseudomonadota</taxon>
        <taxon>Gammaproteobacteria</taxon>
        <taxon>Oceanospirillales</taxon>
        <taxon>Oceanospirillaceae</taxon>
        <taxon>Marinobacterium</taxon>
    </lineage>
</organism>
<dbReference type="Proteomes" id="UP000028252">
    <property type="component" value="Unassembled WGS sequence"/>
</dbReference>
<evidence type="ECO:0000313" key="3">
    <source>
        <dbReference type="Proteomes" id="UP000028252"/>
    </source>
</evidence>
<dbReference type="EMBL" id="JMQN01000057">
    <property type="protein sequence ID" value="KEA62021.1"/>
    <property type="molecule type" value="Genomic_DNA"/>
</dbReference>
<gene>
    <name evidence="2" type="ORF">ADIMK_3682</name>
</gene>
<dbReference type="RefSeq" id="WP_081849863.1">
    <property type="nucleotide sequence ID" value="NZ_JMQN01000057.1"/>
</dbReference>
<dbReference type="InterPro" id="IPR003033">
    <property type="entry name" value="SCP2_sterol-bd_dom"/>
</dbReference>
<evidence type="ECO:0000313" key="2">
    <source>
        <dbReference type="EMBL" id="KEA62021.1"/>
    </source>
</evidence>
<dbReference type="Pfam" id="PF02036">
    <property type="entry name" value="SCP2"/>
    <property type="match status" value="1"/>
</dbReference>
<reference evidence="2 3" key="1">
    <citation type="submission" date="2014-04" db="EMBL/GenBank/DDBJ databases">
        <title>Marinobacterium kochiensis sp. nov., isolated from sediment sample collected from Kochi backwaters in Kerala, India.</title>
        <authorList>
            <person name="Singh A."/>
            <person name="Pinnaka A.K."/>
        </authorList>
    </citation>
    <scope>NUCLEOTIDE SEQUENCE [LARGE SCALE GENOMIC DNA]</scope>
    <source>
        <strain evidence="2 3">AK27</strain>
    </source>
</reference>
<dbReference type="Gene3D" id="3.30.1050.10">
    <property type="entry name" value="SCP2 sterol-binding domain"/>
    <property type="match status" value="1"/>
</dbReference>